<dbReference type="HOGENOM" id="CLU_3393711_0_0_6"/>
<dbReference type="PROSITE" id="PS00792">
    <property type="entry name" value="DHPS_1"/>
    <property type="match status" value="1"/>
</dbReference>
<dbReference type="SUPFAM" id="SSF51717">
    <property type="entry name" value="Dihydropteroate synthetase-like"/>
    <property type="match status" value="1"/>
</dbReference>
<accession>F3G3S7</accession>
<keyword evidence="3" id="KW-1185">Reference proteome</keyword>
<dbReference type="GO" id="GO:0042558">
    <property type="term" value="P:pteridine-containing compound metabolic process"/>
    <property type="evidence" value="ECO:0007669"/>
    <property type="project" value="InterPro"/>
</dbReference>
<feature type="domain" description="Pterin-binding" evidence="1">
    <location>
        <begin position="1"/>
        <end position="32"/>
    </location>
</feature>
<dbReference type="PROSITE" id="PS50972">
    <property type="entry name" value="PTERIN_BINDING"/>
    <property type="match status" value="1"/>
</dbReference>
<dbReference type="InterPro" id="IPR011005">
    <property type="entry name" value="Dihydropteroate_synth-like_sf"/>
</dbReference>
<dbReference type="AlphaFoldDB" id="F3G3S7"/>
<gene>
    <name evidence="2" type="ORF">PSYPI_04569</name>
</gene>
<name>F3G3S7_PSESJ</name>
<dbReference type="EMBL" id="AEAI01000221">
    <property type="protein sequence ID" value="EGH41727.1"/>
    <property type="molecule type" value="Genomic_DNA"/>
</dbReference>
<dbReference type="InterPro" id="IPR000489">
    <property type="entry name" value="Pterin-binding_dom"/>
</dbReference>
<feature type="non-terminal residue" evidence="2">
    <location>
        <position position="32"/>
    </location>
</feature>
<organism evidence="2 3">
    <name type="scientific">Pseudomonas syringae pv. pisi str. 1704B</name>
    <dbReference type="NCBI Taxonomy" id="629263"/>
    <lineage>
        <taxon>Bacteria</taxon>
        <taxon>Pseudomonadati</taxon>
        <taxon>Pseudomonadota</taxon>
        <taxon>Gammaproteobacteria</taxon>
        <taxon>Pseudomonadales</taxon>
        <taxon>Pseudomonadaceae</taxon>
        <taxon>Pseudomonas</taxon>
        <taxon>Pseudomonas syringae</taxon>
    </lineage>
</organism>
<evidence type="ECO:0000313" key="2">
    <source>
        <dbReference type="EMBL" id="EGH41727.1"/>
    </source>
</evidence>
<reference evidence="2 3" key="1">
    <citation type="journal article" date="2011" name="PLoS Pathog.">
        <title>Dynamic evolution of pathogenicity revealed by sequencing and comparative genomics of 19 Pseudomonas syringae isolates.</title>
        <authorList>
            <person name="Baltrus D.A."/>
            <person name="Nishimura M.T."/>
            <person name="Romanchuk A."/>
            <person name="Chang J.H."/>
            <person name="Mukhtar M.S."/>
            <person name="Cherkis K."/>
            <person name="Roach J."/>
            <person name="Grant S.R."/>
            <person name="Jones C.D."/>
            <person name="Dangl J.L."/>
        </authorList>
    </citation>
    <scope>NUCLEOTIDE SEQUENCE [LARGE SCALE GENOMIC DNA]</scope>
    <source>
        <strain evidence="2 3">1704B</strain>
    </source>
</reference>
<evidence type="ECO:0000313" key="3">
    <source>
        <dbReference type="Proteomes" id="UP000004986"/>
    </source>
</evidence>
<dbReference type="Proteomes" id="UP000004986">
    <property type="component" value="Unassembled WGS sequence"/>
</dbReference>
<evidence type="ECO:0000259" key="1">
    <source>
        <dbReference type="PROSITE" id="PS50972"/>
    </source>
</evidence>
<proteinExistence type="predicted"/>
<sequence length="32" mass="3353">MMGILNATPDSFSDGGRYSQLDAALRHADNGA</sequence>
<dbReference type="Pfam" id="PF00809">
    <property type="entry name" value="Pterin_bind"/>
    <property type="match status" value="1"/>
</dbReference>
<protein>
    <submittedName>
        <fullName evidence="2">Dihydropteroate synthase</fullName>
    </submittedName>
</protein>
<comment type="caution">
    <text evidence="2">The sequence shown here is derived from an EMBL/GenBank/DDBJ whole genome shotgun (WGS) entry which is preliminary data.</text>
</comment>
<dbReference type="Gene3D" id="3.20.20.20">
    <property type="entry name" value="Dihydropteroate synthase-like"/>
    <property type="match status" value="1"/>
</dbReference>